<evidence type="ECO:0000313" key="11">
    <source>
        <dbReference type="EMBL" id="CCQ48132.1"/>
    </source>
</evidence>
<feature type="binding site" evidence="8">
    <location>
        <begin position="192"/>
        <end position="196"/>
    </location>
    <ligand>
        <name>FAD</name>
        <dbReference type="ChEBI" id="CHEBI:57692"/>
    </ligand>
</feature>
<dbReference type="GO" id="GO:0009055">
    <property type="term" value="F:electron transfer activity"/>
    <property type="evidence" value="ECO:0007669"/>
    <property type="project" value="InterPro"/>
</dbReference>
<keyword evidence="3" id="KW-0813">Transport</keyword>
<keyword evidence="12" id="KW-1185">Reference proteome</keyword>
<dbReference type="Pfam" id="PF00766">
    <property type="entry name" value="ETF_alpha"/>
    <property type="match status" value="1"/>
</dbReference>
<dbReference type="AlphaFoldDB" id="A0A024H8C6"/>
<protein>
    <submittedName>
        <fullName evidence="11">Electron transfer flavoFAD-binding domain protein</fullName>
    </submittedName>
</protein>
<sequence length="265" mass="26721">MYIAETDAATTTVAAAQLAALQAAVAEYSPTAVLTANTLDGAEVAGRLAVRTGGALLLDVVGVHADGDRVVGSHSVFGGAYNTDATVTGGLTIATVRLGAIEDVAPGAATETSTVPMEVDISKSTVITAVNDETIVSTRPGLQGATTVVSGGRGVGSKENFSIVEDLADVLGAAVGASRAAVDAGYVPHSYQVGQTGITVSPQLYIALGISGAIQHRAGMQTAKTIVAINKDSDSPIFDIADFGIVGDLFEVVPKLVEGIKARQK</sequence>
<dbReference type="InterPro" id="IPR014730">
    <property type="entry name" value="ETF_a/b_N"/>
</dbReference>
<dbReference type="Gene3D" id="3.40.50.620">
    <property type="entry name" value="HUPs"/>
    <property type="match status" value="1"/>
</dbReference>
<dbReference type="EMBL" id="CAQI01000053">
    <property type="protein sequence ID" value="CCQ48132.1"/>
    <property type="molecule type" value="Genomic_DNA"/>
</dbReference>
<evidence type="ECO:0000259" key="9">
    <source>
        <dbReference type="Pfam" id="PF00766"/>
    </source>
</evidence>
<keyword evidence="6" id="KW-0249">Electron transport</keyword>
<dbReference type="InterPro" id="IPR018206">
    <property type="entry name" value="ETF_asu_C_CS"/>
</dbReference>
<dbReference type="SUPFAM" id="SSF52467">
    <property type="entry name" value="DHS-like NAD/FAD-binding domain"/>
    <property type="match status" value="1"/>
</dbReference>
<comment type="function">
    <text evidence="7">The electron transfer flavoprotein serves as a specific electron acceptor for other dehydrogenases. It transfers the electrons to the main respiratory chain via ETF-ubiquinone oxidoreductase (ETF dehydrogenase).</text>
</comment>
<evidence type="ECO:0000256" key="8">
    <source>
        <dbReference type="PIRSR" id="PIRSR000089-1"/>
    </source>
</evidence>
<evidence type="ECO:0000313" key="12">
    <source>
        <dbReference type="Proteomes" id="UP000035722"/>
    </source>
</evidence>
<organism evidence="11 12">
    <name type="scientific">Pseudarthrobacter siccitolerans</name>
    <dbReference type="NCBI Taxonomy" id="861266"/>
    <lineage>
        <taxon>Bacteria</taxon>
        <taxon>Bacillati</taxon>
        <taxon>Actinomycetota</taxon>
        <taxon>Actinomycetes</taxon>
        <taxon>Micrococcales</taxon>
        <taxon>Micrococcaceae</taxon>
        <taxon>Pseudarthrobacter</taxon>
    </lineage>
</organism>
<comment type="subunit">
    <text evidence="2">Heterodimer of an alpha and a beta subunit.</text>
</comment>
<dbReference type="InterPro" id="IPR014731">
    <property type="entry name" value="ETF_asu_C"/>
</dbReference>
<feature type="domain" description="Electron transfer flavoprotein alpha/beta-subunit N-terminal" evidence="10">
    <location>
        <begin position="2"/>
        <end position="110"/>
    </location>
</feature>
<feature type="binding site" evidence="8">
    <location>
        <position position="230"/>
    </location>
    <ligand>
        <name>FAD</name>
        <dbReference type="ChEBI" id="CHEBI:57692"/>
    </ligand>
</feature>
<comment type="caution">
    <text evidence="11">The sequence shown here is derived from an EMBL/GenBank/DDBJ whole genome shotgun (WGS) entry which is preliminary data.</text>
</comment>
<dbReference type="FunFam" id="3.40.50.1220:FF:000001">
    <property type="entry name" value="Electron transfer flavoprotein, alpha subunit"/>
    <property type="match status" value="1"/>
</dbReference>
<dbReference type="Proteomes" id="UP000035722">
    <property type="component" value="Unassembled WGS sequence"/>
</dbReference>
<dbReference type="Gene3D" id="3.40.50.1220">
    <property type="entry name" value="TPP-binding domain"/>
    <property type="match status" value="1"/>
</dbReference>
<dbReference type="Pfam" id="PF01012">
    <property type="entry name" value="ETF"/>
    <property type="match status" value="1"/>
</dbReference>
<keyword evidence="4" id="KW-0285">Flavoprotein</keyword>
<name>A0A024H8C6_9MICC</name>
<dbReference type="InterPro" id="IPR029035">
    <property type="entry name" value="DHS-like_NAD/FAD-binding_dom"/>
</dbReference>
<comment type="cofactor">
    <cofactor evidence="8">
        <name>FAD</name>
        <dbReference type="ChEBI" id="CHEBI:57692"/>
    </cofactor>
    <text evidence="8">Binds 1 FAD per dimer.</text>
</comment>
<feature type="binding site" evidence="8">
    <location>
        <begin position="178"/>
        <end position="179"/>
    </location>
    <ligand>
        <name>FAD</name>
        <dbReference type="ChEBI" id="CHEBI:57692"/>
    </ligand>
</feature>
<proteinExistence type="inferred from homology"/>
<dbReference type="SUPFAM" id="SSF52402">
    <property type="entry name" value="Adenine nucleotide alpha hydrolases-like"/>
    <property type="match status" value="1"/>
</dbReference>
<dbReference type="PANTHER" id="PTHR43153:SF1">
    <property type="entry name" value="ELECTRON TRANSFER FLAVOPROTEIN SUBUNIT ALPHA, MITOCHONDRIAL"/>
    <property type="match status" value="1"/>
</dbReference>
<gene>
    <name evidence="11" type="primary">fixB</name>
    <name evidence="11" type="ORF">ARTSIC4J27_4129</name>
</gene>
<evidence type="ECO:0000256" key="3">
    <source>
        <dbReference type="ARBA" id="ARBA00022448"/>
    </source>
</evidence>
<evidence type="ECO:0000256" key="2">
    <source>
        <dbReference type="ARBA" id="ARBA00011355"/>
    </source>
</evidence>
<evidence type="ECO:0000256" key="4">
    <source>
        <dbReference type="ARBA" id="ARBA00022630"/>
    </source>
</evidence>
<dbReference type="PANTHER" id="PTHR43153">
    <property type="entry name" value="ELECTRON TRANSFER FLAVOPROTEIN ALPHA"/>
    <property type="match status" value="1"/>
</dbReference>
<feature type="binding site" evidence="8">
    <location>
        <position position="153"/>
    </location>
    <ligand>
        <name>FAD</name>
        <dbReference type="ChEBI" id="CHEBI:57692"/>
    </ligand>
</feature>
<reference evidence="12" key="1">
    <citation type="journal article" date="2014" name="Genome Announc.">
        <title>Genome Sequence of Arthrobacter siccitolerans 4J27, a Xeroprotectant-Producing Desiccation-Tolerant Microorganism.</title>
        <authorList>
            <person name="Manzanera M."/>
            <person name="Santa-Cruz-Calvo L."/>
            <person name="Vilchez J.I."/>
            <person name="Garcia-Fontana C."/>
            <person name="Silva-Castro G.A."/>
            <person name="Calvo C."/>
            <person name="Gonzalez-Lopez J."/>
        </authorList>
    </citation>
    <scope>NUCLEOTIDE SEQUENCE [LARGE SCALE GENOMIC DNA]</scope>
    <source>
        <strain evidence="12">4J27</strain>
    </source>
</reference>
<dbReference type="InterPro" id="IPR014729">
    <property type="entry name" value="Rossmann-like_a/b/a_fold"/>
</dbReference>
<evidence type="ECO:0000259" key="10">
    <source>
        <dbReference type="Pfam" id="PF01012"/>
    </source>
</evidence>
<dbReference type="GO" id="GO:0033539">
    <property type="term" value="P:fatty acid beta-oxidation using acyl-CoA dehydrogenase"/>
    <property type="evidence" value="ECO:0007669"/>
    <property type="project" value="TreeGrafter"/>
</dbReference>
<comment type="similarity">
    <text evidence="1">Belongs to the ETF alpha-subunit/FixB family.</text>
</comment>
<feature type="domain" description="Electron transfer flavoprotein alpha subunit C-terminal" evidence="9">
    <location>
        <begin position="142"/>
        <end position="221"/>
    </location>
</feature>
<dbReference type="STRING" id="861266.ARTSIC4J27_4129"/>
<dbReference type="GO" id="GO:0050660">
    <property type="term" value="F:flavin adenine dinucleotide binding"/>
    <property type="evidence" value="ECO:0007669"/>
    <property type="project" value="InterPro"/>
</dbReference>
<evidence type="ECO:0000256" key="6">
    <source>
        <dbReference type="ARBA" id="ARBA00022982"/>
    </source>
</evidence>
<dbReference type="PIRSF" id="PIRSF000089">
    <property type="entry name" value="Electra_flavoP_a"/>
    <property type="match status" value="1"/>
</dbReference>
<evidence type="ECO:0000256" key="7">
    <source>
        <dbReference type="ARBA" id="ARBA00025649"/>
    </source>
</evidence>
<dbReference type="PROSITE" id="PS00696">
    <property type="entry name" value="ETF_ALPHA"/>
    <property type="match status" value="1"/>
</dbReference>
<keyword evidence="5 8" id="KW-0274">FAD</keyword>
<feature type="binding site" evidence="8">
    <location>
        <begin position="209"/>
        <end position="216"/>
    </location>
    <ligand>
        <name>FAD</name>
        <dbReference type="ChEBI" id="CHEBI:57692"/>
    </ligand>
</feature>
<accession>A0A024H8C6</accession>
<dbReference type="InterPro" id="IPR001308">
    <property type="entry name" value="ETF_a/FixB"/>
</dbReference>
<evidence type="ECO:0000256" key="1">
    <source>
        <dbReference type="ARBA" id="ARBA00005817"/>
    </source>
</evidence>
<evidence type="ECO:0000256" key="5">
    <source>
        <dbReference type="ARBA" id="ARBA00022827"/>
    </source>
</evidence>